<comment type="caution">
    <text evidence="3">The sequence shown here is derived from an EMBL/GenBank/DDBJ whole genome shotgun (WGS) entry which is preliminary data.</text>
</comment>
<dbReference type="PROSITE" id="PS50994">
    <property type="entry name" value="INTEGRASE"/>
    <property type="match status" value="1"/>
</dbReference>
<accession>J1JL19</accession>
<organism evidence="3 4">
    <name type="scientific">Bartonella rattimassiliensis 15908</name>
    <dbReference type="NCBI Taxonomy" id="1094556"/>
    <lineage>
        <taxon>Bacteria</taxon>
        <taxon>Pseudomonadati</taxon>
        <taxon>Pseudomonadota</taxon>
        <taxon>Alphaproteobacteria</taxon>
        <taxon>Hyphomicrobiales</taxon>
        <taxon>Bartonellaceae</taxon>
        <taxon>Bartonella</taxon>
    </lineage>
</organism>
<dbReference type="SUPFAM" id="SSF53098">
    <property type="entry name" value="Ribonuclease H-like"/>
    <property type="match status" value="1"/>
</dbReference>
<sequence length="577" mass="65353">MKEWFTIAELAEAALPGLPSTYKSLENHGRAYWRKNAELSRKMGGKTKPVWEYHISLLPEGARAALLVRCGGACVKEGDQKTSVWERYEGLSKAHKRRCEERLKALCSMDDLLQADMGVHDAASLCAVQFVVSCRSLFHWRQMVEGYERPDWLAALAPCYGEENVSQFAPCHEGAWEVLCSDYLRSSRPAFSACYRCMVMVAREKGWAPIPSERALRRRFNRQISKAVVVLAREGEEKAKKLYPAQRRDRSSLHALQAVNMDGHKLDVFVSVPWTEKPVRLYLIAIQDLYSGKILSWRLSDAESWEIVRLVIGDMVEAYGIPERMTLDNGRSFTSKWISGGVQNCFRFKIKPDDPQGLLTSLGVQLQWTTPYSGQSKPIERAWRDLAEAISKHPFCAGAYTGHKPDAKPEDYGKRAIGFEEFKAHFGAQIVAHNGQAGRKALNCAGRSFDETFVESLTAEGTIIRQATAAQRALWLLTSEALRTKKSTGEIHFYGNRYWTRALNEYAGKRMIVRFDPDHLHQDLRVYDLNNRLLCMAPCLADVGFYDQQAARLNGRLRKEYVKAVKVEKRLAGKACA</sequence>
<dbReference type="InterPro" id="IPR012337">
    <property type="entry name" value="RNaseH-like_sf"/>
</dbReference>
<evidence type="ECO:0008006" key="5">
    <source>
        <dbReference type="Google" id="ProtNLM"/>
    </source>
</evidence>
<dbReference type="HOGENOM" id="CLU_027265_1_0_5"/>
<dbReference type="eggNOG" id="COG2801">
    <property type="taxonomic scope" value="Bacteria"/>
</dbReference>
<dbReference type="InterPro" id="IPR015126">
    <property type="entry name" value="Mu_I-gamma"/>
</dbReference>
<dbReference type="InterPro" id="IPR009061">
    <property type="entry name" value="DNA-bd_dom_put_sf"/>
</dbReference>
<dbReference type="InterPro" id="IPR003314">
    <property type="entry name" value="Mu-type_HTH"/>
</dbReference>
<name>J1JL19_9HYPH</name>
<dbReference type="GO" id="GO:0003677">
    <property type="term" value="F:DNA binding"/>
    <property type="evidence" value="ECO:0007669"/>
    <property type="project" value="InterPro"/>
</dbReference>
<dbReference type="SUPFAM" id="SSF46955">
    <property type="entry name" value="Putative DNA-binding domain"/>
    <property type="match status" value="1"/>
</dbReference>
<dbReference type="Gene3D" id="1.10.10.10">
    <property type="entry name" value="Winged helix-like DNA-binding domain superfamily/Winged helix DNA-binding domain"/>
    <property type="match status" value="1"/>
</dbReference>
<evidence type="ECO:0000313" key="4">
    <source>
        <dbReference type="Proteomes" id="UP000001077"/>
    </source>
</evidence>
<dbReference type="InterPro" id="IPR004189">
    <property type="entry name" value="Phage_Mu_transposase"/>
</dbReference>
<dbReference type="InterPro" id="IPR009057">
    <property type="entry name" value="Homeodomain-like_sf"/>
</dbReference>
<dbReference type="SUPFAM" id="SSF50610">
    <property type="entry name" value="mu transposase, C-terminal domain"/>
    <property type="match status" value="1"/>
</dbReference>
<dbReference type="Pfam" id="PF09039">
    <property type="entry name" value="HTH_Tnp_Mu_2"/>
    <property type="match status" value="1"/>
</dbReference>
<evidence type="ECO:0000259" key="1">
    <source>
        <dbReference type="PROSITE" id="PS50994"/>
    </source>
</evidence>
<dbReference type="GO" id="GO:0015074">
    <property type="term" value="P:DNA integration"/>
    <property type="evidence" value="ECO:0007669"/>
    <property type="project" value="InterPro"/>
</dbReference>
<dbReference type="STRING" id="1094556.MCY_00943"/>
<dbReference type="Gene3D" id="1.10.10.60">
    <property type="entry name" value="Homeodomain-like"/>
    <property type="match status" value="2"/>
</dbReference>
<reference evidence="3 4" key="1">
    <citation type="submission" date="2012-03" db="EMBL/GenBank/DDBJ databases">
        <title>The Genome Sequence of Bartonella rattimassiliensis 15908.</title>
        <authorList>
            <consortium name="The Broad Institute Genome Sequencing Platform"/>
            <consortium name="The Broad Institute Genome Sequencing Center for Infectious Disease"/>
            <person name="Feldgarden M."/>
            <person name="Kirby J."/>
            <person name="Kosoy M."/>
            <person name="Birtles R."/>
            <person name="Probert W.S."/>
            <person name="Chiaraviglio L."/>
            <person name="Young S.K."/>
            <person name="Zeng Q."/>
            <person name="Gargeya S."/>
            <person name="Fitzgerald M."/>
            <person name="Haas B."/>
            <person name="Abouelleil A."/>
            <person name="Alvarado L."/>
            <person name="Arachchi H.M."/>
            <person name="Berlin A."/>
            <person name="Chapman S.B."/>
            <person name="Gearin G."/>
            <person name="Goldberg J."/>
            <person name="Griggs A."/>
            <person name="Gujja S."/>
            <person name="Hansen M."/>
            <person name="Heiman D."/>
            <person name="Howarth C."/>
            <person name="Larimer J."/>
            <person name="Lui A."/>
            <person name="MacDonald P.J.P."/>
            <person name="McCowen C."/>
            <person name="Montmayeur A."/>
            <person name="Murphy C."/>
            <person name="Neiman D."/>
            <person name="Pearson M."/>
            <person name="Priest M."/>
            <person name="Roberts A."/>
            <person name="Saif S."/>
            <person name="Shea T."/>
            <person name="Sisk P."/>
            <person name="Stolte C."/>
            <person name="Sykes S."/>
            <person name="Wortman J."/>
            <person name="Nusbaum C."/>
            <person name="Birren B."/>
        </authorList>
    </citation>
    <scope>NUCLEOTIDE SEQUENCE [LARGE SCALE GENOMIC DNA]</scope>
    <source>
        <strain evidence="3 4">15908</strain>
    </source>
</reference>
<dbReference type="Gene3D" id="2.30.30.130">
    <property type="entry name" value="Transposase, Mu, C-terminal"/>
    <property type="match status" value="1"/>
</dbReference>
<dbReference type="Pfam" id="PF09299">
    <property type="entry name" value="Mu-transpos_C"/>
    <property type="match status" value="1"/>
</dbReference>
<feature type="domain" description="Integrase catalytic" evidence="1">
    <location>
        <begin position="240"/>
        <end position="377"/>
    </location>
</feature>
<dbReference type="SUPFAM" id="SSF46689">
    <property type="entry name" value="Homeodomain-like"/>
    <property type="match status" value="2"/>
</dbReference>
<dbReference type="PROSITE" id="PS51702">
    <property type="entry name" value="HTH_MU"/>
    <property type="match status" value="1"/>
</dbReference>
<keyword evidence="4" id="KW-1185">Reference proteome</keyword>
<dbReference type="Gene3D" id="3.30.420.10">
    <property type="entry name" value="Ribonuclease H-like superfamily/Ribonuclease H"/>
    <property type="match status" value="1"/>
</dbReference>
<protein>
    <recommendedName>
        <fullName evidence="5">Integrase catalytic domain-containing protein</fullName>
    </recommendedName>
</protein>
<gene>
    <name evidence="3" type="ORF">MCY_00943</name>
</gene>
<evidence type="ECO:0000313" key="3">
    <source>
        <dbReference type="EMBL" id="EJF85382.1"/>
    </source>
</evidence>
<dbReference type="GO" id="GO:0004803">
    <property type="term" value="F:transposase activity"/>
    <property type="evidence" value="ECO:0007669"/>
    <property type="project" value="InterPro"/>
</dbReference>
<dbReference type="GO" id="GO:0006313">
    <property type="term" value="P:DNA transposition"/>
    <property type="evidence" value="ECO:0007669"/>
    <property type="project" value="InterPro"/>
</dbReference>
<feature type="domain" description="HTH Mu-type" evidence="2">
    <location>
        <begin position="3"/>
        <end position="74"/>
    </location>
</feature>
<dbReference type="InterPro" id="IPR009004">
    <property type="entry name" value="Transposase_Mu_C"/>
</dbReference>
<evidence type="ECO:0000259" key="2">
    <source>
        <dbReference type="PROSITE" id="PS51702"/>
    </source>
</evidence>
<dbReference type="AlphaFoldDB" id="J1JL19"/>
<dbReference type="Pfam" id="PF02914">
    <property type="entry name" value="DDE_2"/>
    <property type="match status" value="1"/>
</dbReference>
<proteinExistence type="predicted"/>
<dbReference type="InterPro" id="IPR036388">
    <property type="entry name" value="WH-like_DNA-bd_sf"/>
</dbReference>
<dbReference type="InterPro" id="IPR036397">
    <property type="entry name" value="RNaseH_sf"/>
</dbReference>
<dbReference type="Proteomes" id="UP000001077">
    <property type="component" value="Unassembled WGS sequence"/>
</dbReference>
<dbReference type="PATRIC" id="fig|1094556.3.peg.1076"/>
<dbReference type="EMBL" id="AILY01000022">
    <property type="protein sequence ID" value="EJF85382.1"/>
    <property type="molecule type" value="Genomic_DNA"/>
</dbReference>
<dbReference type="InterPro" id="IPR015378">
    <property type="entry name" value="Transposase-like_Mu_C"/>
</dbReference>
<dbReference type="InterPro" id="IPR001584">
    <property type="entry name" value="Integrase_cat-core"/>
</dbReference>